<feature type="transmembrane region" description="Helical" evidence="5">
    <location>
        <begin position="198"/>
        <end position="216"/>
    </location>
</feature>
<name>A0A1G2RL33_9BACT</name>
<keyword evidence="2 5" id="KW-0812">Transmembrane</keyword>
<dbReference type="STRING" id="1802461.A3B24_00695"/>
<evidence type="ECO:0000313" key="7">
    <source>
        <dbReference type="Proteomes" id="UP000176917"/>
    </source>
</evidence>
<evidence type="ECO:0000256" key="5">
    <source>
        <dbReference type="SAM" id="Phobius"/>
    </source>
</evidence>
<accession>A0A1G2RL33</accession>
<evidence type="ECO:0000313" key="6">
    <source>
        <dbReference type="EMBL" id="OHA72741.1"/>
    </source>
</evidence>
<feature type="transmembrane region" description="Helical" evidence="5">
    <location>
        <begin position="67"/>
        <end position="85"/>
    </location>
</feature>
<gene>
    <name evidence="6" type="ORF">A3B24_00695</name>
</gene>
<comment type="caution">
    <text evidence="6">The sequence shown here is derived from an EMBL/GenBank/DDBJ whole genome shotgun (WGS) entry which is preliminary data.</text>
</comment>
<feature type="transmembrane region" description="Helical" evidence="5">
    <location>
        <begin position="40"/>
        <end position="61"/>
    </location>
</feature>
<feature type="transmembrane region" description="Helical" evidence="5">
    <location>
        <begin position="6"/>
        <end position="28"/>
    </location>
</feature>
<evidence type="ECO:0000256" key="4">
    <source>
        <dbReference type="ARBA" id="ARBA00023136"/>
    </source>
</evidence>
<dbReference type="InterPro" id="IPR003689">
    <property type="entry name" value="ZIP"/>
</dbReference>
<dbReference type="PANTHER" id="PTHR12191:SF30">
    <property type="entry name" value="ZINC TRANSPORTER ZIP4 N-TERMINAL DOMAIN-CONTAINING PROTEIN"/>
    <property type="match status" value="1"/>
</dbReference>
<organism evidence="6 7">
    <name type="scientific">Candidatus Wildermuthbacteria bacterium RIFCSPLOWO2_01_FULL_48_16</name>
    <dbReference type="NCBI Taxonomy" id="1802461"/>
    <lineage>
        <taxon>Bacteria</taxon>
        <taxon>Candidatus Wildermuthiibacteriota</taxon>
    </lineage>
</organism>
<dbReference type="Pfam" id="PF02535">
    <property type="entry name" value="Zip"/>
    <property type="match status" value="1"/>
</dbReference>
<evidence type="ECO:0000256" key="2">
    <source>
        <dbReference type="ARBA" id="ARBA00022692"/>
    </source>
</evidence>
<evidence type="ECO:0008006" key="8">
    <source>
        <dbReference type="Google" id="ProtNLM"/>
    </source>
</evidence>
<comment type="subcellular location">
    <subcellularLocation>
        <location evidence="1">Membrane</location>
        <topology evidence="1">Multi-pass membrane protein</topology>
    </subcellularLocation>
</comment>
<dbReference type="PANTHER" id="PTHR12191">
    <property type="entry name" value="SOLUTE CARRIER FAMILY 39"/>
    <property type="match status" value="1"/>
</dbReference>
<protein>
    <recommendedName>
        <fullName evidence="8">ZIP zinc transporter</fullName>
    </recommendedName>
</protein>
<dbReference type="GO" id="GO:0071578">
    <property type="term" value="P:zinc ion import across plasma membrane"/>
    <property type="evidence" value="ECO:0007669"/>
    <property type="project" value="TreeGrafter"/>
</dbReference>
<evidence type="ECO:0000256" key="1">
    <source>
        <dbReference type="ARBA" id="ARBA00004141"/>
    </source>
</evidence>
<feature type="transmembrane region" description="Helical" evidence="5">
    <location>
        <begin position="129"/>
        <end position="149"/>
    </location>
</feature>
<evidence type="ECO:0000256" key="3">
    <source>
        <dbReference type="ARBA" id="ARBA00022989"/>
    </source>
</evidence>
<keyword evidence="4 5" id="KW-0472">Membrane</keyword>
<keyword evidence="3 5" id="KW-1133">Transmembrane helix</keyword>
<sequence>MSELTYILLFTFIGSIGALVGGGAILLLKKEVSIKVSSYLTSFAAGTLLAVAFFDLLPEAFHGGEEAGVNVFGFALGGLLLFFILERLIHTFHQHPHQVHEHEKEVKATVPLIVIGDTVHNFIDGVVIAATFMVSIPLGIITTLAVFAHELPQEIGDFALLLHKGVSRSTVILINVLSAAAAFIGALLTFAFGNFLEGAIPMFLALTAGFFIYIATSDIMPEIQYERNRKAGLIKSAVLLLGVAALYLTFRLIAHPE</sequence>
<dbReference type="InterPro" id="IPR050799">
    <property type="entry name" value="ZIP_Transporter"/>
</dbReference>
<dbReference type="GO" id="GO:0140410">
    <property type="term" value="F:monoatomic cation:bicarbonate symporter activity"/>
    <property type="evidence" value="ECO:0007669"/>
    <property type="project" value="TreeGrafter"/>
</dbReference>
<dbReference type="GO" id="GO:0005385">
    <property type="term" value="F:zinc ion transmembrane transporter activity"/>
    <property type="evidence" value="ECO:0007669"/>
    <property type="project" value="TreeGrafter"/>
</dbReference>
<reference evidence="6 7" key="1">
    <citation type="journal article" date="2016" name="Nat. Commun.">
        <title>Thousands of microbial genomes shed light on interconnected biogeochemical processes in an aquifer system.</title>
        <authorList>
            <person name="Anantharaman K."/>
            <person name="Brown C.T."/>
            <person name="Hug L.A."/>
            <person name="Sharon I."/>
            <person name="Castelle C.J."/>
            <person name="Probst A.J."/>
            <person name="Thomas B.C."/>
            <person name="Singh A."/>
            <person name="Wilkins M.J."/>
            <person name="Karaoz U."/>
            <person name="Brodie E.L."/>
            <person name="Williams K.H."/>
            <person name="Hubbard S.S."/>
            <person name="Banfield J.F."/>
        </authorList>
    </citation>
    <scope>NUCLEOTIDE SEQUENCE [LARGE SCALE GENOMIC DNA]</scope>
</reference>
<dbReference type="AlphaFoldDB" id="A0A1G2RL33"/>
<feature type="transmembrane region" description="Helical" evidence="5">
    <location>
        <begin position="170"/>
        <end position="192"/>
    </location>
</feature>
<dbReference type="EMBL" id="MHUG01000024">
    <property type="protein sequence ID" value="OHA72741.1"/>
    <property type="molecule type" value="Genomic_DNA"/>
</dbReference>
<dbReference type="Proteomes" id="UP000176917">
    <property type="component" value="Unassembled WGS sequence"/>
</dbReference>
<feature type="transmembrane region" description="Helical" evidence="5">
    <location>
        <begin position="237"/>
        <end position="254"/>
    </location>
</feature>
<dbReference type="GO" id="GO:0030003">
    <property type="term" value="P:intracellular monoatomic cation homeostasis"/>
    <property type="evidence" value="ECO:0007669"/>
    <property type="project" value="TreeGrafter"/>
</dbReference>
<proteinExistence type="predicted"/>
<dbReference type="GO" id="GO:0005886">
    <property type="term" value="C:plasma membrane"/>
    <property type="evidence" value="ECO:0007669"/>
    <property type="project" value="TreeGrafter"/>
</dbReference>